<feature type="transmembrane region" description="Helical" evidence="1">
    <location>
        <begin position="130"/>
        <end position="150"/>
    </location>
</feature>
<dbReference type="AlphaFoldDB" id="A0AA86QS29"/>
<keyword evidence="4" id="KW-1185">Reference proteome</keyword>
<keyword evidence="1" id="KW-0812">Transmembrane</keyword>
<evidence type="ECO:0000313" key="4">
    <source>
        <dbReference type="Proteomes" id="UP001642409"/>
    </source>
</evidence>
<dbReference type="Proteomes" id="UP001642409">
    <property type="component" value="Unassembled WGS sequence"/>
</dbReference>
<reference evidence="3 4" key="2">
    <citation type="submission" date="2024-07" db="EMBL/GenBank/DDBJ databases">
        <authorList>
            <person name="Akdeniz Z."/>
        </authorList>
    </citation>
    <scope>NUCLEOTIDE SEQUENCE [LARGE SCALE GENOMIC DNA]</scope>
</reference>
<dbReference type="EMBL" id="CAXDID020000095">
    <property type="protein sequence ID" value="CAL6024422.1"/>
    <property type="molecule type" value="Genomic_DNA"/>
</dbReference>
<evidence type="ECO:0000313" key="3">
    <source>
        <dbReference type="EMBL" id="CAL6024422.1"/>
    </source>
</evidence>
<sequence length="175" mass="20277">MSYARLFYSSLITGILVVFIVLCFDVYDSALSLTNSKFNNITTTYGQVQFYRSAQHISRLFHVVIQDVIIDAKNNCVYGEYEEGFHKVLYKQHKSPIVKIYDKIVKVKCADQAFFENHDKKTHNMMNSGLAFGICLCVVDVFIVSVIWIFCTGWCKFSSIKMQKEEKYQLISNQM</sequence>
<feature type="transmembrane region" description="Helical" evidence="1">
    <location>
        <begin position="6"/>
        <end position="27"/>
    </location>
</feature>
<organism evidence="2">
    <name type="scientific">Hexamita inflata</name>
    <dbReference type="NCBI Taxonomy" id="28002"/>
    <lineage>
        <taxon>Eukaryota</taxon>
        <taxon>Metamonada</taxon>
        <taxon>Diplomonadida</taxon>
        <taxon>Hexamitidae</taxon>
        <taxon>Hexamitinae</taxon>
        <taxon>Hexamita</taxon>
    </lineage>
</organism>
<proteinExistence type="predicted"/>
<evidence type="ECO:0000313" key="2">
    <source>
        <dbReference type="EMBL" id="CAI9964979.1"/>
    </source>
</evidence>
<comment type="caution">
    <text evidence="2">The sequence shown here is derived from an EMBL/GenBank/DDBJ whole genome shotgun (WGS) entry which is preliminary data.</text>
</comment>
<keyword evidence="1" id="KW-0472">Membrane</keyword>
<accession>A0AA86QS29</accession>
<reference evidence="2" key="1">
    <citation type="submission" date="2023-06" db="EMBL/GenBank/DDBJ databases">
        <authorList>
            <person name="Kurt Z."/>
        </authorList>
    </citation>
    <scope>NUCLEOTIDE SEQUENCE</scope>
</reference>
<gene>
    <name evidence="3" type="ORF">HINF_LOCUS29611</name>
    <name evidence="2" type="ORF">HINF_LOCUS52624</name>
</gene>
<name>A0AA86QS29_9EUKA</name>
<keyword evidence="1" id="KW-1133">Transmembrane helix</keyword>
<evidence type="ECO:0000256" key="1">
    <source>
        <dbReference type="SAM" id="Phobius"/>
    </source>
</evidence>
<protein>
    <submittedName>
        <fullName evidence="3">Hypothetical_protein</fullName>
    </submittedName>
</protein>
<dbReference type="EMBL" id="CATOUU010000983">
    <property type="protein sequence ID" value="CAI9964979.1"/>
    <property type="molecule type" value="Genomic_DNA"/>
</dbReference>